<name>A0A221W9D1_9PSEU</name>
<evidence type="ECO:0000313" key="3">
    <source>
        <dbReference type="EMBL" id="ASO22281.1"/>
    </source>
</evidence>
<evidence type="ECO:0000256" key="1">
    <source>
        <dbReference type="SAM" id="MobiDB-lite"/>
    </source>
</evidence>
<organism evidence="3 4">
    <name type="scientific">Actinoalloteichus hoggarensis</name>
    <dbReference type="NCBI Taxonomy" id="1470176"/>
    <lineage>
        <taxon>Bacteria</taxon>
        <taxon>Bacillati</taxon>
        <taxon>Actinomycetota</taxon>
        <taxon>Actinomycetes</taxon>
        <taxon>Pseudonocardiales</taxon>
        <taxon>Pseudonocardiaceae</taxon>
        <taxon>Actinoalloteichus</taxon>
    </lineage>
</organism>
<feature type="transmembrane region" description="Helical" evidence="2">
    <location>
        <begin position="164"/>
        <end position="188"/>
    </location>
</feature>
<keyword evidence="2" id="KW-1133">Transmembrane helix</keyword>
<gene>
    <name evidence="3" type="ORF">AHOG_23365</name>
</gene>
<dbReference type="KEGG" id="ahg:AHOG_23365"/>
<sequence length="301" mass="32098">MLPRWQEFTLLVRHAANRPRWQRVQAVIISLWSGAWILGQIGPAASRLSPLDVPGRALETVGVDIRDALRSAGEFLADPQRHTLLLICAWGAGLLWAATTERAQYTALAGWLLVMLAAEGLGYHEAVYRAVLGLVGFIVLLYLCSLPRRRVPVDRRARLLPRDVLSAGATASALAGIVPLLALGMLAMRVCGPYLTRPPTLVGEVPSPIRPESATPAVRADSPAHPSVERTGETVSDSPAPSPPPESPTPRLAVTRVPAVIPRQGGPAESLGRDGRSGTTSAVPDQPGAAHDEVDPVREID</sequence>
<feature type="compositionally biased region" description="Basic and acidic residues" evidence="1">
    <location>
        <begin position="290"/>
        <end position="301"/>
    </location>
</feature>
<evidence type="ECO:0000313" key="4">
    <source>
        <dbReference type="Proteomes" id="UP000204221"/>
    </source>
</evidence>
<feature type="region of interest" description="Disordered" evidence="1">
    <location>
        <begin position="201"/>
        <end position="301"/>
    </location>
</feature>
<proteinExistence type="predicted"/>
<reference evidence="3 4" key="1">
    <citation type="submission" date="2017-07" db="EMBL/GenBank/DDBJ databases">
        <title>Complete genome sequence of Actinoalloteichus hoggarensis DSM 45943, type strain of Actinoalloteichus hoggarensis.</title>
        <authorList>
            <person name="Ruckert C."/>
            <person name="Nouioui I."/>
            <person name="Willmese J."/>
            <person name="van Wezel G."/>
            <person name="Klenk H.-P."/>
            <person name="Kalinowski J."/>
            <person name="Zotchev S.B."/>
        </authorList>
    </citation>
    <scope>NUCLEOTIDE SEQUENCE [LARGE SCALE GENOMIC DNA]</scope>
    <source>
        <strain evidence="3 4">DSM 45943</strain>
    </source>
</reference>
<dbReference type="Proteomes" id="UP000204221">
    <property type="component" value="Chromosome"/>
</dbReference>
<keyword evidence="2" id="KW-0812">Transmembrane</keyword>
<evidence type="ECO:0000256" key="2">
    <source>
        <dbReference type="SAM" id="Phobius"/>
    </source>
</evidence>
<dbReference type="EMBL" id="CP022521">
    <property type="protein sequence ID" value="ASO22281.1"/>
    <property type="molecule type" value="Genomic_DNA"/>
</dbReference>
<protein>
    <submittedName>
        <fullName evidence="3">Uncharacterized protein</fullName>
    </submittedName>
</protein>
<keyword evidence="4" id="KW-1185">Reference proteome</keyword>
<keyword evidence="2" id="KW-0472">Membrane</keyword>
<accession>A0A221W9D1</accession>
<feature type="transmembrane region" description="Helical" evidence="2">
    <location>
        <begin position="82"/>
        <end position="98"/>
    </location>
</feature>
<dbReference type="AlphaFoldDB" id="A0A221W9D1"/>
<feature type="transmembrane region" description="Helical" evidence="2">
    <location>
        <begin position="127"/>
        <end position="144"/>
    </location>
</feature>